<dbReference type="InterPro" id="IPR032861">
    <property type="entry name" value="TAXi_N"/>
</dbReference>
<evidence type="ECO:0000259" key="7">
    <source>
        <dbReference type="PROSITE" id="PS51767"/>
    </source>
</evidence>
<evidence type="ECO:0000256" key="2">
    <source>
        <dbReference type="ARBA" id="ARBA00022670"/>
    </source>
</evidence>
<dbReference type="Proteomes" id="UP001443914">
    <property type="component" value="Unassembled WGS sequence"/>
</dbReference>
<accession>A0AAW1LJW7</accession>
<name>A0AAW1LJW7_SAPOF</name>
<keyword evidence="3" id="KW-0064">Aspartyl protease</keyword>
<evidence type="ECO:0000256" key="6">
    <source>
        <dbReference type="SAM" id="SignalP"/>
    </source>
</evidence>
<dbReference type="EMBL" id="JBDFQZ010000004">
    <property type="protein sequence ID" value="KAK9734170.1"/>
    <property type="molecule type" value="Genomic_DNA"/>
</dbReference>
<evidence type="ECO:0000313" key="9">
    <source>
        <dbReference type="Proteomes" id="UP001443914"/>
    </source>
</evidence>
<keyword evidence="2" id="KW-0645">Protease</keyword>
<reference evidence="8" key="1">
    <citation type="submission" date="2024-03" db="EMBL/GenBank/DDBJ databases">
        <title>WGS assembly of Saponaria officinalis var. Norfolk2.</title>
        <authorList>
            <person name="Jenkins J."/>
            <person name="Shu S."/>
            <person name="Grimwood J."/>
            <person name="Barry K."/>
            <person name="Goodstein D."/>
            <person name="Schmutz J."/>
            <person name="Leebens-Mack J."/>
            <person name="Osbourn A."/>
        </authorList>
    </citation>
    <scope>NUCLEOTIDE SEQUENCE [LARGE SCALE GENOMIC DNA]</scope>
    <source>
        <strain evidence="8">JIC</strain>
    </source>
</reference>
<dbReference type="PROSITE" id="PS51767">
    <property type="entry name" value="PEPTIDASE_A1"/>
    <property type="match status" value="1"/>
</dbReference>
<dbReference type="SUPFAM" id="SSF50630">
    <property type="entry name" value="Acid proteases"/>
    <property type="match status" value="1"/>
</dbReference>
<dbReference type="Pfam" id="PF14541">
    <property type="entry name" value="TAXi_C"/>
    <property type="match status" value="1"/>
</dbReference>
<dbReference type="CDD" id="cd05476">
    <property type="entry name" value="pepsin_A_like_plant"/>
    <property type="match status" value="1"/>
</dbReference>
<organism evidence="8 9">
    <name type="scientific">Saponaria officinalis</name>
    <name type="common">Common soapwort</name>
    <name type="synonym">Lychnis saponaria</name>
    <dbReference type="NCBI Taxonomy" id="3572"/>
    <lineage>
        <taxon>Eukaryota</taxon>
        <taxon>Viridiplantae</taxon>
        <taxon>Streptophyta</taxon>
        <taxon>Embryophyta</taxon>
        <taxon>Tracheophyta</taxon>
        <taxon>Spermatophyta</taxon>
        <taxon>Magnoliopsida</taxon>
        <taxon>eudicotyledons</taxon>
        <taxon>Gunneridae</taxon>
        <taxon>Pentapetalae</taxon>
        <taxon>Caryophyllales</taxon>
        <taxon>Caryophyllaceae</taxon>
        <taxon>Caryophylleae</taxon>
        <taxon>Saponaria</taxon>
    </lineage>
</organism>
<keyword evidence="6" id="KW-0732">Signal</keyword>
<dbReference type="InterPro" id="IPR021109">
    <property type="entry name" value="Peptidase_aspartic_dom_sf"/>
</dbReference>
<evidence type="ECO:0000256" key="1">
    <source>
        <dbReference type="ARBA" id="ARBA00007447"/>
    </source>
</evidence>
<dbReference type="InterPro" id="IPR033121">
    <property type="entry name" value="PEPTIDASE_A1"/>
</dbReference>
<feature type="signal peptide" evidence="6">
    <location>
        <begin position="1"/>
        <end position="26"/>
    </location>
</feature>
<sequence>MSISKSNPTFLLAVIIVCALFQTTNSKSNIKTKGLQLRMIHIDSPDSPMYQAELTDLQRINRLLAISDYRVSYLANKTSQRRDSRYLEPDVTSPLIGHQSYNYYVQIGIGQFDDVHQPYQNNYLTFDTASAITWTQCESCRNCFYQRTPLFSNSKSRTYHPFTYTECPANNWKGDHCEGSIGYMDGAYMSGIWAHETFTFTSMSSSDEPINGLNFVCAINTYNFIAEEGVEDNVITGLLGMNKGESSLISQLGSKVEHKFSYCLQGTPGYHCQVSQMFLSFGDQISKPAIMYATPILSEEQYYVSLLDISVENKKLNIQPDLFALKPDRVVRTYFDTGSTFTYLVSAAFDNLQNAIVDYVTRYNFKLERWSGPKRGLFEECWKPLYDYAKVNLPKVTFHFDENADLIVQSTEMFVPVPFQGVPLPGLYCLAVSRAPHHDDDDHDLNVIGAYQQINQRVIVDIEKSQILFAPADCASDNH</sequence>
<keyword evidence="5" id="KW-0325">Glycoprotein</keyword>
<dbReference type="GO" id="GO:0006508">
    <property type="term" value="P:proteolysis"/>
    <property type="evidence" value="ECO:0007669"/>
    <property type="project" value="UniProtKB-KW"/>
</dbReference>
<evidence type="ECO:0000256" key="5">
    <source>
        <dbReference type="ARBA" id="ARBA00023180"/>
    </source>
</evidence>
<proteinExistence type="inferred from homology"/>
<dbReference type="GO" id="GO:0004190">
    <property type="term" value="F:aspartic-type endopeptidase activity"/>
    <property type="evidence" value="ECO:0007669"/>
    <property type="project" value="UniProtKB-KW"/>
</dbReference>
<feature type="chain" id="PRO_5043934703" description="Peptidase A1 domain-containing protein" evidence="6">
    <location>
        <begin position="27"/>
        <end position="479"/>
    </location>
</feature>
<keyword evidence="9" id="KW-1185">Reference proteome</keyword>
<dbReference type="InterPro" id="IPR032799">
    <property type="entry name" value="TAXi_C"/>
</dbReference>
<dbReference type="PANTHER" id="PTHR47967:SF123">
    <property type="entry name" value="ASPARTIC PROTEINASE NEPENTHESIN-1-LIKE"/>
    <property type="match status" value="1"/>
</dbReference>
<dbReference type="InterPro" id="IPR051708">
    <property type="entry name" value="Plant_Aspart_Prot_A1"/>
</dbReference>
<dbReference type="InterPro" id="IPR034161">
    <property type="entry name" value="Pepsin-like_plant"/>
</dbReference>
<dbReference type="PANTHER" id="PTHR47967">
    <property type="entry name" value="OS07G0603500 PROTEIN-RELATED"/>
    <property type="match status" value="1"/>
</dbReference>
<dbReference type="Pfam" id="PF14543">
    <property type="entry name" value="TAXi_N"/>
    <property type="match status" value="1"/>
</dbReference>
<comment type="similarity">
    <text evidence="1">Belongs to the peptidase A1 family.</text>
</comment>
<evidence type="ECO:0000256" key="4">
    <source>
        <dbReference type="ARBA" id="ARBA00022801"/>
    </source>
</evidence>
<dbReference type="AlphaFoldDB" id="A0AAW1LJW7"/>
<evidence type="ECO:0000256" key="3">
    <source>
        <dbReference type="ARBA" id="ARBA00022750"/>
    </source>
</evidence>
<gene>
    <name evidence="8" type="ORF">RND81_04G120000</name>
</gene>
<comment type="caution">
    <text evidence="8">The sequence shown here is derived from an EMBL/GenBank/DDBJ whole genome shotgun (WGS) entry which is preliminary data.</text>
</comment>
<dbReference type="GO" id="GO:0005576">
    <property type="term" value="C:extracellular region"/>
    <property type="evidence" value="ECO:0007669"/>
    <property type="project" value="TreeGrafter"/>
</dbReference>
<evidence type="ECO:0000313" key="8">
    <source>
        <dbReference type="EMBL" id="KAK9734170.1"/>
    </source>
</evidence>
<feature type="domain" description="Peptidase A1" evidence="7">
    <location>
        <begin position="103"/>
        <end position="470"/>
    </location>
</feature>
<keyword evidence="4" id="KW-0378">Hydrolase</keyword>
<protein>
    <recommendedName>
        <fullName evidence="7">Peptidase A1 domain-containing protein</fullName>
    </recommendedName>
</protein>
<dbReference type="Gene3D" id="2.40.70.10">
    <property type="entry name" value="Acid Proteases"/>
    <property type="match status" value="2"/>
</dbReference>